<evidence type="ECO:0000313" key="5">
    <source>
        <dbReference type="Proteomes" id="UP000198683"/>
    </source>
</evidence>
<dbReference type="RefSeq" id="WP_090771001.1">
    <property type="nucleotide sequence ID" value="NZ_FNFB01000023.1"/>
</dbReference>
<dbReference type="InterPro" id="IPR057326">
    <property type="entry name" value="KR_dom"/>
</dbReference>
<name>A0A1G9KQG8_9ACTN</name>
<dbReference type="AlphaFoldDB" id="A0A1G9KQG8"/>
<dbReference type="OrthoDB" id="4380821at2"/>
<dbReference type="InterPro" id="IPR036291">
    <property type="entry name" value="NAD(P)-bd_dom_sf"/>
</dbReference>
<feature type="domain" description="Ketoreductase" evidence="3">
    <location>
        <begin position="9"/>
        <end position="188"/>
    </location>
</feature>
<proteinExistence type="inferred from homology"/>
<dbReference type="Pfam" id="PF13561">
    <property type="entry name" value="adh_short_C2"/>
    <property type="match status" value="1"/>
</dbReference>
<dbReference type="CDD" id="cd05233">
    <property type="entry name" value="SDR_c"/>
    <property type="match status" value="1"/>
</dbReference>
<dbReference type="EMBL" id="FNFB01000023">
    <property type="protein sequence ID" value="SDL51723.1"/>
    <property type="molecule type" value="Genomic_DNA"/>
</dbReference>
<dbReference type="PANTHER" id="PTHR43639">
    <property type="entry name" value="OXIDOREDUCTASE, SHORT-CHAIN DEHYDROGENASE/REDUCTASE FAMILY (AFU_ORTHOLOGUE AFUA_5G02870)"/>
    <property type="match status" value="1"/>
</dbReference>
<protein>
    <submittedName>
        <fullName evidence="4">NAD(P)-dependent dehydrogenase, short-chain alcohol dehydrogenase family</fullName>
    </submittedName>
</protein>
<dbReference type="NCBIfam" id="NF005559">
    <property type="entry name" value="PRK07231.1"/>
    <property type="match status" value="1"/>
</dbReference>
<evidence type="ECO:0000259" key="3">
    <source>
        <dbReference type="SMART" id="SM00822"/>
    </source>
</evidence>
<dbReference type="InterPro" id="IPR002347">
    <property type="entry name" value="SDR_fam"/>
</dbReference>
<sequence>MIEAELAGTSALVTGGTKGIGRETAYLLARQGAHVVLSGRDARQGEEIAADIRAKGGRADFVAATLRDEASARALGRAATEVAGHVDVLVNNAGIYPYGPTAEMKEKDFRDVYDINVLAPFFLVAELVPAMAERGRGAVVNVSTMVADHGHAGYGLYGSSKAAIVLLTKSWAAEFGPSGVRVNAVSPGPTRTEGTSGMGDGLEALASTLPARRTATPREIAEAIVFLASPRASYVHGATLHVDGGRWAV</sequence>
<accession>A0A1G9KQG8</accession>
<dbReference type="STRING" id="683260.SAMN05421874_12322"/>
<reference evidence="4 5" key="1">
    <citation type="submission" date="2016-10" db="EMBL/GenBank/DDBJ databases">
        <authorList>
            <person name="de Groot N.N."/>
        </authorList>
    </citation>
    <scope>NUCLEOTIDE SEQUENCE [LARGE SCALE GENOMIC DNA]</scope>
    <source>
        <strain evidence="4 5">CGMCC 4.5681</strain>
    </source>
</reference>
<dbReference type="Proteomes" id="UP000198683">
    <property type="component" value="Unassembled WGS sequence"/>
</dbReference>
<dbReference type="SMART" id="SM00822">
    <property type="entry name" value="PKS_KR"/>
    <property type="match status" value="1"/>
</dbReference>
<dbReference type="PRINTS" id="PR00081">
    <property type="entry name" value="GDHRDH"/>
</dbReference>
<dbReference type="Gene3D" id="3.40.50.720">
    <property type="entry name" value="NAD(P)-binding Rossmann-like Domain"/>
    <property type="match status" value="1"/>
</dbReference>
<comment type="similarity">
    <text evidence="1">Belongs to the short-chain dehydrogenases/reductases (SDR) family.</text>
</comment>
<dbReference type="SUPFAM" id="SSF51735">
    <property type="entry name" value="NAD(P)-binding Rossmann-fold domains"/>
    <property type="match status" value="1"/>
</dbReference>
<dbReference type="PANTHER" id="PTHR43639:SF1">
    <property type="entry name" value="SHORT-CHAIN DEHYDROGENASE_REDUCTASE FAMILY PROTEIN"/>
    <property type="match status" value="1"/>
</dbReference>
<organism evidence="4 5">
    <name type="scientific">Nonomuraea maritima</name>
    <dbReference type="NCBI Taxonomy" id="683260"/>
    <lineage>
        <taxon>Bacteria</taxon>
        <taxon>Bacillati</taxon>
        <taxon>Actinomycetota</taxon>
        <taxon>Actinomycetes</taxon>
        <taxon>Streptosporangiales</taxon>
        <taxon>Streptosporangiaceae</taxon>
        <taxon>Nonomuraea</taxon>
    </lineage>
</organism>
<evidence type="ECO:0000313" key="4">
    <source>
        <dbReference type="EMBL" id="SDL51723.1"/>
    </source>
</evidence>
<dbReference type="GO" id="GO:0016491">
    <property type="term" value="F:oxidoreductase activity"/>
    <property type="evidence" value="ECO:0007669"/>
    <property type="project" value="UniProtKB-KW"/>
</dbReference>
<evidence type="ECO:0000256" key="1">
    <source>
        <dbReference type="ARBA" id="ARBA00006484"/>
    </source>
</evidence>
<dbReference type="PRINTS" id="PR00080">
    <property type="entry name" value="SDRFAMILY"/>
</dbReference>
<evidence type="ECO:0000256" key="2">
    <source>
        <dbReference type="ARBA" id="ARBA00023002"/>
    </source>
</evidence>
<keyword evidence="2" id="KW-0560">Oxidoreductase</keyword>
<keyword evidence="5" id="KW-1185">Reference proteome</keyword>
<dbReference type="FunFam" id="3.40.50.720:FF:000084">
    <property type="entry name" value="Short-chain dehydrogenase reductase"/>
    <property type="match status" value="1"/>
</dbReference>
<gene>
    <name evidence="4" type="ORF">SAMN05421874_12322</name>
</gene>